<name>A0AAV9M2W6_9SOLN</name>
<reference evidence="1 2" key="1">
    <citation type="submission" date="2023-10" db="EMBL/GenBank/DDBJ databases">
        <title>Genome-Wide Identification Analysis in wild type Solanum Pinnatisectum Reveals Some Genes Defensing Phytophthora Infestans.</title>
        <authorList>
            <person name="Sun C."/>
        </authorList>
    </citation>
    <scope>NUCLEOTIDE SEQUENCE [LARGE SCALE GENOMIC DNA]</scope>
    <source>
        <strain evidence="1">LQN</strain>
        <tissue evidence="1">Leaf</tissue>
    </source>
</reference>
<organism evidence="1 2">
    <name type="scientific">Solanum pinnatisectum</name>
    <name type="common">tansyleaf nightshade</name>
    <dbReference type="NCBI Taxonomy" id="50273"/>
    <lineage>
        <taxon>Eukaryota</taxon>
        <taxon>Viridiplantae</taxon>
        <taxon>Streptophyta</taxon>
        <taxon>Embryophyta</taxon>
        <taxon>Tracheophyta</taxon>
        <taxon>Spermatophyta</taxon>
        <taxon>Magnoliopsida</taxon>
        <taxon>eudicotyledons</taxon>
        <taxon>Gunneridae</taxon>
        <taxon>Pentapetalae</taxon>
        <taxon>asterids</taxon>
        <taxon>lamiids</taxon>
        <taxon>Solanales</taxon>
        <taxon>Solanaceae</taxon>
        <taxon>Solanoideae</taxon>
        <taxon>Solaneae</taxon>
        <taxon>Solanum</taxon>
    </lineage>
</organism>
<dbReference type="SUPFAM" id="SSF56219">
    <property type="entry name" value="DNase I-like"/>
    <property type="match status" value="1"/>
</dbReference>
<evidence type="ECO:0000313" key="1">
    <source>
        <dbReference type="EMBL" id="KAK4731624.1"/>
    </source>
</evidence>
<dbReference type="EMBL" id="JAWPEI010000003">
    <property type="protein sequence ID" value="KAK4731624.1"/>
    <property type="molecule type" value="Genomic_DNA"/>
</dbReference>
<comment type="caution">
    <text evidence="1">The sequence shown here is derived from an EMBL/GenBank/DDBJ whole genome shotgun (WGS) entry which is preliminary data.</text>
</comment>
<accession>A0AAV9M2W6</accession>
<evidence type="ECO:0008006" key="3">
    <source>
        <dbReference type="Google" id="ProtNLM"/>
    </source>
</evidence>
<dbReference type="Proteomes" id="UP001311915">
    <property type="component" value="Unassembled WGS sequence"/>
</dbReference>
<dbReference type="AlphaFoldDB" id="A0AAV9M2W6"/>
<proteinExistence type="predicted"/>
<evidence type="ECO:0000313" key="2">
    <source>
        <dbReference type="Proteomes" id="UP001311915"/>
    </source>
</evidence>
<dbReference type="InterPro" id="IPR036691">
    <property type="entry name" value="Endo/exonu/phosph_ase_sf"/>
</dbReference>
<keyword evidence="2" id="KW-1185">Reference proteome</keyword>
<sequence length="73" mass="8278">MPWLVGGDFNVILRDEEKLGGLHVYPHEYEDFALCLNSFNDSLLEIYHNTELQHLARIGSDHAPLLLTCGVVK</sequence>
<dbReference type="PANTHER" id="PTHR33710">
    <property type="entry name" value="BNAC02G09200D PROTEIN"/>
    <property type="match status" value="1"/>
</dbReference>
<protein>
    <recommendedName>
        <fullName evidence="3">Endonuclease/exonuclease/phosphatase domain-containing protein</fullName>
    </recommendedName>
</protein>
<dbReference type="PANTHER" id="PTHR33710:SF71">
    <property type="entry name" value="ENDONUCLEASE_EXONUCLEASE_PHOSPHATASE DOMAIN-CONTAINING PROTEIN"/>
    <property type="match status" value="1"/>
</dbReference>
<gene>
    <name evidence="1" type="ORF">R3W88_024612</name>
</gene>